<accession>A0A0G1J7Q1</accession>
<gene>
    <name evidence="1" type="ORF">UW61_C0005G0007</name>
</gene>
<proteinExistence type="predicted"/>
<protein>
    <submittedName>
        <fullName evidence="1">Uncharacterized protein</fullName>
    </submittedName>
</protein>
<sequence>MIFIERFLGRFQWVDHLISETHYSPAKTVGSARVKTVLSFGQNPPFEVVFLDLKAEGDAACSRTISKVPPGLFKAGSYV</sequence>
<reference evidence="1 2" key="1">
    <citation type="journal article" date="2015" name="Nature">
        <title>rRNA introns, odd ribosomes, and small enigmatic genomes across a large radiation of phyla.</title>
        <authorList>
            <person name="Brown C.T."/>
            <person name="Hug L.A."/>
            <person name="Thomas B.C."/>
            <person name="Sharon I."/>
            <person name="Castelle C.J."/>
            <person name="Singh A."/>
            <person name="Wilkins M.J."/>
            <person name="Williams K.H."/>
            <person name="Banfield J.F."/>
        </authorList>
    </citation>
    <scope>NUCLEOTIDE SEQUENCE [LARGE SCALE GENOMIC DNA]</scope>
</reference>
<evidence type="ECO:0000313" key="2">
    <source>
        <dbReference type="Proteomes" id="UP000033901"/>
    </source>
</evidence>
<organism evidence="1 2">
    <name type="scientific">Candidatus Curtissbacteria bacterium GW2011_GWC1_44_33</name>
    <dbReference type="NCBI Taxonomy" id="1618413"/>
    <lineage>
        <taxon>Bacteria</taxon>
        <taxon>Candidatus Curtissiibacteriota</taxon>
    </lineage>
</organism>
<evidence type="ECO:0000313" key="1">
    <source>
        <dbReference type="EMBL" id="KKT67646.1"/>
    </source>
</evidence>
<dbReference type="EMBL" id="LCIZ01000005">
    <property type="protein sequence ID" value="KKT67646.1"/>
    <property type="molecule type" value="Genomic_DNA"/>
</dbReference>
<dbReference type="Proteomes" id="UP000033901">
    <property type="component" value="Unassembled WGS sequence"/>
</dbReference>
<dbReference type="AlphaFoldDB" id="A0A0G1J7Q1"/>
<name>A0A0G1J7Q1_9BACT</name>
<comment type="caution">
    <text evidence="1">The sequence shown here is derived from an EMBL/GenBank/DDBJ whole genome shotgun (WGS) entry which is preliminary data.</text>
</comment>